<dbReference type="Proteomes" id="UP001576784">
    <property type="component" value="Unassembled WGS sequence"/>
</dbReference>
<feature type="compositionally biased region" description="Pro residues" evidence="4">
    <location>
        <begin position="780"/>
        <end position="789"/>
    </location>
</feature>
<feature type="repeat" description="WD" evidence="3">
    <location>
        <begin position="946"/>
        <end position="971"/>
    </location>
</feature>
<feature type="repeat" description="WD" evidence="3">
    <location>
        <begin position="836"/>
        <end position="877"/>
    </location>
</feature>
<dbReference type="InterPro" id="IPR036322">
    <property type="entry name" value="WD40_repeat_dom_sf"/>
</dbReference>
<comment type="caution">
    <text evidence="6">The sequence shown here is derived from an EMBL/GenBank/DDBJ whole genome shotgun (WGS) entry which is preliminary data.</text>
</comment>
<proteinExistence type="predicted"/>
<evidence type="ECO:0000256" key="1">
    <source>
        <dbReference type="ARBA" id="ARBA00022574"/>
    </source>
</evidence>
<dbReference type="InterPro" id="IPR015943">
    <property type="entry name" value="WD40/YVTN_repeat-like_dom_sf"/>
</dbReference>
<feature type="repeat" description="WD" evidence="3">
    <location>
        <begin position="972"/>
        <end position="1013"/>
    </location>
</feature>
<gene>
    <name evidence="6" type="ORF">ACE1CI_36710</name>
</gene>
<dbReference type="InterPro" id="IPR019775">
    <property type="entry name" value="WD40_repeat_CS"/>
</dbReference>
<dbReference type="PROSITE" id="PS00678">
    <property type="entry name" value="WD_REPEATS_1"/>
    <property type="match status" value="5"/>
</dbReference>
<keyword evidence="1 3" id="KW-0853">WD repeat</keyword>
<dbReference type="PRINTS" id="PR00320">
    <property type="entry name" value="GPROTEINBRPT"/>
</dbReference>
<dbReference type="EMBL" id="JBHFNR010000293">
    <property type="protein sequence ID" value="MFB2898490.1"/>
    <property type="molecule type" value="Genomic_DNA"/>
</dbReference>
<evidence type="ECO:0000256" key="2">
    <source>
        <dbReference type="ARBA" id="ARBA00022737"/>
    </source>
</evidence>
<evidence type="ECO:0000313" key="7">
    <source>
        <dbReference type="Proteomes" id="UP001576784"/>
    </source>
</evidence>
<dbReference type="SMART" id="SM00320">
    <property type="entry name" value="WD40"/>
    <property type="match status" value="14"/>
</dbReference>
<dbReference type="Gene3D" id="3.40.50.300">
    <property type="entry name" value="P-loop containing nucleotide triphosphate hydrolases"/>
    <property type="match status" value="1"/>
</dbReference>
<evidence type="ECO:0000256" key="3">
    <source>
        <dbReference type="PROSITE-ProRule" id="PRU00221"/>
    </source>
</evidence>
<dbReference type="PROSITE" id="PS50294">
    <property type="entry name" value="WD_REPEATS_REGION"/>
    <property type="match status" value="13"/>
</dbReference>
<dbReference type="InterPro" id="IPR001387">
    <property type="entry name" value="Cro/C1-type_HTH"/>
</dbReference>
<dbReference type="Gene3D" id="2.130.10.10">
    <property type="entry name" value="YVTN repeat-like/Quinoprotein amine dehydrogenase"/>
    <property type="match status" value="4"/>
</dbReference>
<feature type="repeat" description="WD" evidence="3">
    <location>
        <begin position="605"/>
        <end position="636"/>
    </location>
</feature>
<dbReference type="InterPro" id="IPR020472">
    <property type="entry name" value="WD40_PAC1"/>
</dbReference>
<feature type="region of interest" description="Disordered" evidence="4">
    <location>
        <begin position="90"/>
        <end position="121"/>
    </location>
</feature>
<keyword evidence="7" id="KW-1185">Reference proteome</keyword>
<dbReference type="SUPFAM" id="SSF141571">
    <property type="entry name" value="Pentapeptide repeat-like"/>
    <property type="match status" value="1"/>
</dbReference>
<evidence type="ECO:0000256" key="4">
    <source>
        <dbReference type="SAM" id="MobiDB-lite"/>
    </source>
</evidence>
<name>A0ABV4Y454_9CYAN</name>
<feature type="repeat" description="WD" evidence="3">
    <location>
        <begin position="794"/>
        <end position="835"/>
    </location>
</feature>
<feature type="repeat" description="WD" evidence="3">
    <location>
        <begin position="878"/>
        <end position="919"/>
    </location>
</feature>
<dbReference type="InterPro" id="IPR027417">
    <property type="entry name" value="P-loop_NTPase"/>
</dbReference>
<dbReference type="Pfam" id="PF25173">
    <property type="entry name" value="Beta-prop_WDR3_1st"/>
    <property type="match status" value="1"/>
</dbReference>
<feature type="repeat" description="WD" evidence="3">
    <location>
        <begin position="1140"/>
        <end position="1181"/>
    </location>
</feature>
<sequence length="1256" mass="138687">MVTLKASQQGLAYIKKARSEKGWAVSDFRWIETASAILGASWAEDGVLAIGISEGTWKRFLAGKYPINAEAFKAYCQVLGLNWEEVAEEQGSRGAEEQRGRGAEEQRGRGEEGKSVNGTLQDWGDAPDVSVFYGREVELNMVRQWVIEENCRLVTLLGMGGIGKTALSVKLAREIAECREVEEHSKSNIEYLIWRSLRNAPTVEEILTEIIQFLSQEQEINLPSNLEGRITRILHYLRTSRCLLILDNAESILQAGDRTGRYRTGYEGYGQLLRSIAETSHQSCLILTSREKPQGLAKFEGESLPVRSLQLSGLPEGVGRNLFNIKGTFTATDTEWETLISRYAGNPLALKIVASSIHDYFDDNISYFLDTTQQSAFLFDDIRDLLSQQFSRLTDLERAIMYWLAIDREPVTLPELQADFVTTIPPREFLESLNSLQRRSIIEKSNASFTQQPVVMEYVTTNLIEQVCTEISSLEEMSSSKIFINHALLKATTKDYIRETQANLILQPIIDELTATLGTSENISICLSEILNNRRGKPPKETGYAAGNAINLLHQAGVDLIGFDCSKLTVWQAYLQGVTLHNVDFTNSDLSRCIFTETLGNILWVAFSPNSQLLATCDTDCNVRIWEVKSGKLLVICQGHNNWVRFVVFSPDGKTLASCGADCTVKLWNVQDGVCIKTFIGHQHEVFAVAYSPDGQRLASASGDRTIKIWDICNGHCLQTLTGHTDWVRSVAFSPDGKTLASAGADQIIRLWEVGDREMGRWGDGEMGENDSTTSSTPPTSLPPHLPTSPPKLLTGHSGWVRSVVFSPDGEVLASSSSDRTIKFWDYQTEECLRTYTGHQGSVYSIAFSPTGDLIVSGSGDRTVKFWDCYSDNCVKTLYGQTNEVCCVAFSSDEQTIACVSLDQTVRLWNYQSGHCLKSWYGNTDWALPVSFSPIPPSPLTKGGAGGILASGSNDKTVKLWNWQTGDCIRSLSGHTDFIYGLAFSADGQILASASTDCVVRLWKVNTGQCFQILQGHADWVFAVAFHPEQHSIASGSADCTLKLWNWQTGQCLKTLTGHSDKIFGIAFSPDGQVIATASADQTIRLWDYHSGDCIAVLDGHTNRVYSVAFSPDGKVLASSSTDRTVKLWDWATEVCLTTFTGHTNWVFSVAFSPNGQTLASASHDRTVRCWDVKSGQCIDVYMGHSHLVSSVVFSPDGKAIASGSQDQTVRIWNTDTRECDRILIAKRLYEGMKLTGVKGLTPATIATLQTLGAIV</sequence>
<dbReference type="InterPro" id="IPR001680">
    <property type="entry name" value="WD40_rpt"/>
</dbReference>
<dbReference type="CDD" id="cd00200">
    <property type="entry name" value="WD40"/>
    <property type="match status" value="2"/>
</dbReference>
<dbReference type="RefSeq" id="WP_413268092.1">
    <property type="nucleotide sequence ID" value="NZ_JBHFNR010000293.1"/>
</dbReference>
<feature type="repeat" description="WD" evidence="3">
    <location>
        <begin position="1182"/>
        <end position="1223"/>
    </location>
</feature>
<organism evidence="6 7">
    <name type="scientific">Floridaenema flaviceps BLCC-F50</name>
    <dbReference type="NCBI Taxonomy" id="3153642"/>
    <lineage>
        <taxon>Bacteria</taxon>
        <taxon>Bacillati</taxon>
        <taxon>Cyanobacteriota</taxon>
        <taxon>Cyanophyceae</taxon>
        <taxon>Oscillatoriophycideae</taxon>
        <taxon>Aerosakkonematales</taxon>
        <taxon>Aerosakkonemataceae</taxon>
        <taxon>Floridanema</taxon>
        <taxon>Floridanema flaviceps</taxon>
    </lineage>
</organism>
<dbReference type="Pfam" id="PF00931">
    <property type="entry name" value="NB-ARC"/>
    <property type="match status" value="1"/>
</dbReference>
<protein>
    <submittedName>
        <fullName evidence="6">NB-ARC domain-containing protein</fullName>
    </submittedName>
</protein>
<feature type="repeat" description="WD" evidence="3">
    <location>
        <begin position="1014"/>
        <end position="1055"/>
    </location>
</feature>
<dbReference type="PROSITE" id="PS50082">
    <property type="entry name" value="WD_REPEATS_2"/>
    <property type="match status" value="14"/>
</dbReference>
<feature type="region of interest" description="Disordered" evidence="4">
    <location>
        <begin position="760"/>
        <end position="789"/>
    </location>
</feature>
<dbReference type="SUPFAM" id="SSF50978">
    <property type="entry name" value="WD40 repeat-like"/>
    <property type="match status" value="2"/>
</dbReference>
<dbReference type="Pfam" id="PF00400">
    <property type="entry name" value="WD40"/>
    <property type="match status" value="9"/>
</dbReference>
<dbReference type="SUPFAM" id="SSF52540">
    <property type="entry name" value="P-loop containing nucleoside triphosphate hydrolases"/>
    <property type="match status" value="1"/>
</dbReference>
<dbReference type="CDD" id="cd00093">
    <property type="entry name" value="HTH_XRE"/>
    <property type="match status" value="1"/>
</dbReference>
<dbReference type="PRINTS" id="PR00364">
    <property type="entry name" value="DISEASERSIST"/>
</dbReference>
<keyword evidence="2" id="KW-0677">Repeat</keyword>
<dbReference type="PANTHER" id="PTHR19879:SF9">
    <property type="entry name" value="TRANSCRIPTION INITIATION FACTOR TFIID SUBUNIT 5"/>
    <property type="match status" value="1"/>
</dbReference>
<feature type="domain" description="NB-ARC" evidence="5">
    <location>
        <begin position="138"/>
        <end position="248"/>
    </location>
</feature>
<feature type="repeat" description="WD" evidence="3">
    <location>
        <begin position="721"/>
        <end position="754"/>
    </location>
</feature>
<reference evidence="6 7" key="1">
    <citation type="submission" date="2024-09" db="EMBL/GenBank/DDBJ databases">
        <title>Floridaenema gen nov. (Aerosakkonemataceae, Aerosakkonematales ord. nov., Cyanobacteria) from benthic tropical and subtropical fresh waters, with the description of four new species.</title>
        <authorList>
            <person name="Moretto J.A."/>
            <person name="Berthold D.E."/>
            <person name="Lefler F.W."/>
            <person name="Huang I.-S."/>
            <person name="Laughinghouse H. IV."/>
        </authorList>
    </citation>
    <scope>NUCLEOTIDE SEQUENCE [LARGE SCALE GENOMIC DNA]</scope>
    <source>
        <strain evidence="6 7">BLCC-F50</strain>
    </source>
</reference>
<accession>A0ABV4Y454</accession>
<feature type="repeat" description="WD" evidence="3">
    <location>
        <begin position="679"/>
        <end position="720"/>
    </location>
</feature>
<dbReference type="PANTHER" id="PTHR19879">
    <property type="entry name" value="TRANSCRIPTION INITIATION FACTOR TFIID"/>
    <property type="match status" value="1"/>
</dbReference>
<feature type="repeat" description="WD" evidence="3">
    <location>
        <begin position="1098"/>
        <end position="1139"/>
    </location>
</feature>
<feature type="compositionally biased region" description="Basic and acidic residues" evidence="4">
    <location>
        <begin position="90"/>
        <end position="114"/>
    </location>
</feature>
<feature type="repeat" description="WD" evidence="3">
    <location>
        <begin position="637"/>
        <end position="678"/>
    </location>
</feature>
<dbReference type="InterPro" id="IPR002182">
    <property type="entry name" value="NB-ARC"/>
</dbReference>
<evidence type="ECO:0000313" key="6">
    <source>
        <dbReference type="EMBL" id="MFB2898490.1"/>
    </source>
</evidence>
<feature type="repeat" description="WD" evidence="3">
    <location>
        <begin position="1056"/>
        <end position="1097"/>
    </location>
</feature>
<evidence type="ECO:0000259" key="5">
    <source>
        <dbReference type="Pfam" id="PF00931"/>
    </source>
</evidence>